<keyword evidence="4 7" id="KW-0133">Cell shape</keyword>
<dbReference type="GO" id="GO:0004180">
    <property type="term" value="F:carboxypeptidase activity"/>
    <property type="evidence" value="ECO:0007669"/>
    <property type="project" value="UniProtKB-ARBA"/>
</dbReference>
<evidence type="ECO:0000256" key="7">
    <source>
        <dbReference type="PROSITE-ProRule" id="PRU01373"/>
    </source>
</evidence>
<evidence type="ECO:0000256" key="6">
    <source>
        <dbReference type="ARBA" id="ARBA00023316"/>
    </source>
</evidence>
<dbReference type="GO" id="GO:0016740">
    <property type="term" value="F:transferase activity"/>
    <property type="evidence" value="ECO:0007669"/>
    <property type="project" value="UniProtKB-KW"/>
</dbReference>
<organism evidence="9 10">
    <name type="scientific">Aliiruegeria haliotis</name>
    <dbReference type="NCBI Taxonomy" id="1280846"/>
    <lineage>
        <taxon>Bacteria</taxon>
        <taxon>Pseudomonadati</taxon>
        <taxon>Pseudomonadota</taxon>
        <taxon>Alphaproteobacteria</taxon>
        <taxon>Rhodobacterales</taxon>
        <taxon>Roseobacteraceae</taxon>
        <taxon>Aliiruegeria</taxon>
    </lineage>
</organism>
<dbReference type="UniPathway" id="UPA00219"/>
<dbReference type="GO" id="GO:0009252">
    <property type="term" value="P:peptidoglycan biosynthetic process"/>
    <property type="evidence" value="ECO:0007669"/>
    <property type="project" value="UniProtKB-UniPathway"/>
</dbReference>
<dbReference type="PANTHER" id="PTHR36699">
    <property type="entry name" value="LD-TRANSPEPTIDASE"/>
    <property type="match status" value="1"/>
</dbReference>
<keyword evidence="3" id="KW-0808">Transferase</keyword>
<dbReference type="PROSITE" id="PS52029">
    <property type="entry name" value="LD_TPASE"/>
    <property type="match status" value="1"/>
</dbReference>
<reference evidence="9 10" key="1">
    <citation type="submission" date="2018-03" db="EMBL/GenBank/DDBJ databases">
        <title>Genomic Encyclopedia of Archaeal and Bacterial Type Strains, Phase II (KMG-II): from individual species to whole genera.</title>
        <authorList>
            <person name="Goeker M."/>
        </authorList>
    </citation>
    <scope>NUCLEOTIDE SEQUENCE [LARGE SCALE GENOMIC DNA]</scope>
    <source>
        <strain evidence="9 10">DSM 29328</strain>
    </source>
</reference>
<dbReference type="Pfam" id="PF03734">
    <property type="entry name" value="YkuD"/>
    <property type="match status" value="1"/>
</dbReference>
<keyword evidence="6 7" id="KW-0961">Cell wall biogenesis/degradation</keyword>
<evidence type="ECO:0000313" key="9">
    <source>
        <dbReference type="EMBL" id="PRY20656.1"/>
    </source>
</evidence>
<dbReference type="SUPFAM" id="SSF141523">
    <property type="entry name" value="L,D-transpeptidase catalytic domain-like"/>
    <property type="match status" value="1"/>
</dbReference>
<accession>A0A2T0RHH5</accession>
<dbReference type="Proteomes" id="UP000239480">
    <property type="component" value="Unassembled WGS sequence"/>
</dbReference>
<dbReference type="EMBL" id="PVTD01000012">
    <property type="protein sequence ID" value="PRY20656.1"/>
    <property type="molecule type" value="Genomic_DNA"/>
</dbReference>
<dbReference type="PROSITE" id="PS51257">
    <property type="entry name" value="PROKAR_LIPOPROTEIN"/>
    <property type="match status" value="1"/>
</dbReference>
<dbReference type="RefSeq" id="WP_106207472.1">
    <property type="nucleotide sequence ID" value="NZ_PVTD01000012.1"/>
</dbReference>
<dbReference type="GO" id="GO:0008360">
    <property type="term" value="P:regulation of cell shape"/>
    <property type="evidence" value="ECO:0007669"/>
    <property type="project" value="UniProtKB-UniRule"/>
</dbReference>
<gene>
    <name evidence="9" type="ORF">CLV78_11229</name>
</gene>
<keyword evidence="5 7" id="KW-0573">Peptidoglycan synthesis</keyword>
<dbReference type="InterPro" id="IPR005490">
    <property type="entry name" value="LD_TPept_cat_dom"/>
</dbReference>
<evidence type="ECO:0000256" key="2">
    <source>
        <dbReference type="ARBA" id="ARBA00005992"/>
    </source>
</evidence>
<sequence length="165" mass="18742">MNVPRRTLLVGGAAVALSACSSKFKKYEGPEVTRVMIVKQRRRLYLFNNRDLLDAYDVHLGFRAEGPKQFRGDGKTPEGTYYIDRRNPRSSYHLSLGISYPNSRDVAFARAQGRDPGGDIFIHGWRNKDSKKGKDWTAGCIAVKDREMEDIYSMVRIGTPIHIYA</sequence>
<evidence type="ECO:0000256" key="1">
    <source>
        <dbReference type="ARBA" id="ARBA00004752"/>
    </source>
</evidence>
<comment type="pathway">
    <text evidence="1 7">Cell wall biogenesis; peptidoglycan biosynthesis.</text>
</comment>
<dbReference type="Gene3D" id="2.40.440.10">
    <property type="entry name" value="L,D-transpeptidase catalytic domain-like"/>
    <property type="match status" value="1"/>
</dbReference>
<feature type="active site" description="Nucleophile" evidence="7">
    <location>
        <position position="140"/>
    </location>
</feature>
<name>A0A2T0RHH5_9RHOB</name>
<dbReference type="GO" id="GO:0071555">
    <property type="term" value="P:cell wall organization"/>
    <property type="evidence" value="ECO:0007669"/>
    <property type="project" value="UniProtKB-UniRule"/>
</dbReference>
<comment type="similarity">
    <text evidence="2">Belongs to the YkuD family.</text>
</comment>
<dbReference type="OrthoDB" id="9809748at2"/>
<dbReference type="PANTHER" id="PTHR36699:SF1">
    <property type="entry name" value="L,D-TRANSPEPTIDASE YAFK-RELATED"/>
    <property type="match status" value="1"/>
</dbReference>
<dbReference type="CDD" id="cd16913">
    <property type="entry name" value="YkuD_like"/>
    <property type="match status" value="1"/>
</dbReference>
<dbReference type="AlphaFoldDB" id="A0A2T0RHH5"/>
<dbReference type="InterPro" id="IPR038063">
    <property type="entry name" value="Transpep_catalytic_dom"/>
</dbReference>
<keyword evidence="10" id="KW-1185">Reference proteome</keyword>
<evidence type="ECO:0000313" key="10">
    <source>
        <dbReference type="Proteomes" id="UP000239480"/>
    </source>
</evidence>
<protein>
    <submittedName>
        <fullName evidence="9">L,D-transpeptidase-like protein</fullName>
    </submittedName>
</protein>
<comment type="caution">
    <text evidence="9">The sequence shown here is derived from an EMBL/GenBank/DDBJ whole genome shotgun (WGS) entry which is preliminary data.</text>
</comment>
<feature type="domain" description="L,D-TPase catalytic" evidence="8">
    <location>
        <begin position="33"/>
        <end position="164"/>
    </location>
</feature>
<evidence type="ECO:0000259" key="8">
    <source>
        <dbReference type="PROSITE" id="PS52029"/>
    </source>
</evidence>
<proteinExistence type="inferred from homology"/>
<evidence type="ECO:0000256" key="4">
    <source>
        <dbReference type="ARBA" id="ARBA00022960"/>
    </source>
</evidence>
<evidence type="ECO:0000256" key="3">
    <source>
        <dbReference type="ARBA" id="ARBA00022679"/>
    </source>
</evidence>
<evidence type="ECO:0000256" key="5">
    <source>
        <dbReference type="ARBA" id="ARBA00022984"/>
    </source>
</evidence>
<feature type="active site" description="Proton donor/acceptor" evidence="7">
    <location>
        <position position="123"/>
    </location>
</feature>